<dbReference type="EMBL" id="QGLE01000014">
    <property type="protein sequence ID" value="PWR18530.1"/>
    <property type="molecule type" value="Genomic_DNA"/>
</dbReference>
<gene>
    <name evidence="1" type="ORF">DKG74_19140</name>
</gene>
<name>A0A317DX75_9PROT</name>
<dbReference type="Proteomes" id="UP000245461">
    <property type="component" value="Unassembled WGS sequence"/>
</dbReference>
<dbReference type="RefSeq" id="WP_109907778.1">
    <property type="nucleotide sequence ID" value="NZ_QGLE01000014.1"/>
</dbReference>
<protein>
    <submittedName>
        <fullName evidence="1">Uncharacterized protein</fullName>
    </submittedName>
</protein>
<sequence>MPSTDWRFSVADAFHADFYIEDDPESRPGIEWLIDVARGPECVKVLVRGVFADDLGPETRADHRYQAQTCIAFLADMIEDGWTPREGERFLIEIHEPD</sequence>
<dbReference type="AlphaFoldDB" id="A0A317DX75"/>
<reference evidence="1 2" key="1">
    <citation type="submission" date="2018-05" db="EMBL/GenBank/DDBJ databases">
        <title>Zavarzinia sp. HR-AS.</title>
        <authorList>
            <person name="Lee Y."/>
            <person name="Jeon C.O."/>
        </authorList>
    </citation>
    <scope>NUCLEOTIDE SEQUENCE [LARGE SCALE GENOMIC DNA]</scope>
    <source>
        <strain evidence="1 2">HR-AS</strain>
    </source>
</reference>
<proteinExistence type="predicted"/>
<evidence type="ECO:0000313" key="1">
    <source>
        <dbReference type="EMBL" id="PWR18530.1"/>
    </source>
</evidence>
<organism evidence="1 2">
    <name type="scientific">Zavarzinia aquatilis</name>
    <dbReference type="NCBI Taxonomy" id="2211142"/>
    <lineage>
        <taxon>Bacteria</taxon>
        <taxon>Pseudomonadati</taxon>
        <taxon>Pseudomonadota</taxon>
        <taxon>Alphaproteobacteria</taxon>
        <taxon>Rhodospirillales</taxon>
        <taxon>Zavarziniaceae</taxon>
        <taxon>Zavarzinia</taxon>
    </lineage>
</organism>
<keyword evidence="2" id="KW-1185">Reference proteome</keyword>
<comment type="caution">
    <text evidence="1">The sequence shown here is derived from an EMBL/GenBank/DDBJ whole genome shotgun (WGS) entry which is preliminary data.</text>
</comment>
<evidence type="ECO:0000313" key="2">
    <source>
        <dbReference type="Proteomes" id="UP000245461"/>
    </source>
</evidence>
<dbReference type="OrthoDB" id="7276097at2"/>
<accession>A0A317DX75</accession>